<dbReference type="EMBL" id="JBHMEY010000094">
    <property type="protein sequence ID" value="MFB9098613.1"/>
    <property type="molecule type" value="Genomic_DNA"/>
</dbReference>
<evidence type="ECO:0000256" key="1">
    <source>
        <dbReference type="SAM" id="SignalP"/>
    </source>
</evidence>
<evidence type="ECO:0000313" key="2">
    <source>
        <dbReference type="EMBL" id="MFB9098613.1"/>
    </source>
</evidence>
<name>A0ABV5GTF8_9FLAO</name>
<dbReference type="InterPro" id="IPR036709">
    <property type="entry name" value="Autotransporte_beta_dom_sf"/>
</dbReference>
<gene>
    <name evidence="2" type="ORF">ACFFVF_19065</name>
</gene>
<accession>A0ABV5GTF8</accession>
<sequence>MKKIIYIYAFLLLANHFTFAQQDPQFTQYMYNMSIVNPGYATDDLGVINLGGIYRSQWVGAVGAPSTASLFAHFPLSEKIESGLNVIKDELGEGVLNETTLSADLGYKVTLSKKAKLSIGLKAGVNFFNTNFNGFQLNDDSIGTDNAFQNLNETFLNLGAGLFYFTDKYYLGLSVPNFLPNKQLKEANGISAIGTDELHYFFTGGYIFNLTDNIKFKPAFITKLVQNAPLSADITANFMFYDQFEIGVAHRIDDSFSGLVNYKITPQLRIGYAYDHTINNLGRFNSGSHEIILLFNIDTLNNKGYDKSPRFF</sequence>
<feature type="chain" id="PRO_5045061037" evidence="1">
    <location>
        <begin position="21"/>
        <end position="312"/>
    </location>
</feature>
<dbReference type="Pfam" id="PF11751">
    <property type="entry name" value="PorP_SprF"/>
    <property type="match status" value="1"/>
</dbReference>
<keyword evidence="3" id="KW-1185">Reference proteome</keyword>
<comment type="caution">
    <text evidence="2">The sequence shown here is derived from an EMBL/GenBank/DDBJ whole genome shotgun (WGS) entry which is preliminary data.</text>
</comment>
<dbReference type="RefSeq" id="WP_236458739.1">
    <property type="nucleotide sequence ID" value="NZ_CBCSGE010000001.1"/>
</dbReference>
<protein>
    <submittedName>
        <fullName evidence="2">Type IX secretion system membrane protein PorP/SprF</fullName>
    </submittedName>
</protein>
<evidence type="ECO:0000313" key="3">
    <source>
        <dbReference type="Proteomes" id="UP001589607"/>
    </source>
</evidence>
<dbReference type="NCBIfam" id="TIGR03519">
    <property type="entry name" value="T9SS_PorP_fam"/>
    <property type="match status" value="1"/>
</dbReference>
<organism evidence="2 3">
    <name type="scientific">Flavobacterium jumunjinense</name>
    <dbReference type="NCBI Taxonomy" id="998845"/>
    <lineage>
        <taxon>Bacteria</taxon>
        <taxon>Pseudomonadati</taxon>
        <taxon>Bacteroidota</taxon>
        <taxon>Flavobacteriia</taxon>
        <taxon>Flavobacteriales</taxon>
        <taxon>Flavobacteriaceae</taxon>
        <taxon>Flavobacterium</taxon>
    </lineage>
</organism>
<feature type="signal peptide" evidence="1">
    <location>
        <begin position="1"/>
        <end position="20"/>
    </location>
</feature>
<dbReference type="Proteomes" id="UP001589607">
    <property type="component" value="Unassembled WGS sequence"/>
</dbReference>
<dbReference type="InterPro" id="IPR019861">
    <property type="entry name" value="PorP/SprF_Bacteroidetes"/>
</dbReference>
<keyword evidence="1" id="KW-0732">Signal</keyword>
<proteinExistence type="predicted"/>
<dbReference type="SUPFAM" id="SSF103515">
    <property type="entry name" value="Autotransporter"/>
    <property type="match status" value="1"/>
</dbReference>
<reference evidence="2 3" key="1">
    <citation type="submission" date="2024-09" db="EMBL/GenBank/DDBJ databases">
        <authorList>
            <person name="Sun Q."/>
            <person name="Mori K."/>
        </authorList>
    </citation>
    <scope>NUCLEOTIDE SEQUENCE [LARGE SCALE GENOMIC DNA]</scope>
    <source>
        <strain evidence="2 3">CECT 7955</strain>
    </source>
</reference>